<dbReference type="SMART" id="SM00425">
    <property type="entry name" value="TBOX"/>
    <property type="match status" value="1"/>
</dbReference>
<dbReference type="InterPro" id="IPR001699">
    <property type="entry name" value="TF_T-box"/>
</dbReference>
<dbReference type="GO" id="GO:0000981">
    <property type="term" value="F:DNA-binding transcription factor activity, RNA polymerase II-specific"/>
    <property type="evidence" value="ECO:0007669"/>
    <property type="project" value="TreeGrafter"/>
</dbReference>
<dbReference type="InterPro" id="IPR046360">
    <property type="entry name" value="T-box_DNA-bd"/>
</dbReference>
<evidence type="ECO:0000313" key="8">
    <source>
        <dbReference type="Proteomes" id="UP000310200"/>
    </source>
</evidence>
<keyword evidence="3" id="KW-0804">Transcription</keyword>
<dbReference type="GO" id="GO:0045893">
    <property type="term" value="P:positive regulation of DNA-templated transcription"/>
    <property type="evidence" value="ECO:0007669"/>
    <property type="project" value="InterPro"/>
</dbReference>
<organism evidence="7 8">
    <name type="scientific">Temnothorax longispinosus</name>
    <dbReference type="NCBI Taxonomy" id="300112"/>
    <lineage>
        <taxon>Eukaryota</taxon>
        <taxon>Metazoa</taxon>
        <taxon>Ecdysozoa</taxon>
        <taxon>Arthropoda</taxon>
        <taxon>Hexapoda</taxon>
        <taxon>Insecta</taxon>
        <taxon>Pterygota</taxon>
        <taxon>Neoptera</taxon>
        <taxon>Endopterygota</taxon>
        <taxon>Hymenoptera</taxon>
        <taxon>Apocrita</taxon>
        <taxon>Aculeata</taxon>
        <taxon>Formicoidea</taxon>
        <taxon>Formicidae</taxon>
        <taxon>Myrmicinae</taxon>
        <taxon>Temnothorax</taxon>
    </lineage>
</organism>
<reference evidence="7 8" key="1">
    <citation type="journal article" date="2019" name="Philos. Trans. R. Soc. Lond., B, Biol. Sci.">
        <title>Ant behaviour and brain gene expression of defending hosts depend on the ecological success of the intruding social parasite.</title>
        <authorList>
            <person name="Kaur R."/>
            <person name="Stoldt M."/>
            <person name="Jongepier E."/>
            <person name="Feldmeyer B."/>
            <person name="Menzel F."/>
            <person name="Bornberg-Bauer E."/>
            <person name="Foitzik S."/>
        </authorList>
    </citation>
    <scope>NUCLEOTIDE SEQUENCE [LARGE SCALE GENOMIC DNA]</scope>
    <source>
        <tissue evidence="7">Whole body</tissue>
    </source>
</reference>
<dbReference type="GO" id="GO:0005634">
    <property type="term" value="C:nucleus"/>
    <property type="evidence" value="ECO:0007669"/>
    <property type="project" value="UniProtKB-SubCell"/>
</dbReference>
<dbReference type="AlphaFoldDB" id="A0A4S2KSU2"/>
<protein>
    <submittedName>
        <fullName evidence="7">T-box protein 2</fullName>
    </submittedName>
</protein>
<dbReference type="SUPFAM" id="SSF49417">
    <property type="entry name" value="p53-like transcription factors"/>
    <property type="match status" value="1"/>
</dbReference>
<proteinExistence type="predicted"/>
<dbReference type="Pfam" id="PF00907">
    <property type="entry name" value="T-box"/>
    <property type="match status" value="1"/>
</dbReference>
<evidence type="ECO:0000256" key="1">
    <source>
        <dbReference type="ARBA" id="ARBA00023015"/>
    </source>
</evidence>
<dbReference type="PANTHER" id="PTHR11267">
    <property type="entry name" value="T-BOX PROTEIN-RELATED"/>
    <property type="match status" value="1"/>
</dbReference>
<comment type="caution">
    <text evidence="5">Lacks conserved residue(s) required for the propagation of feature annotation.</text>
</comment>
<keyword evidence="2 5" id="KW-0238">DNA-binding</keyword>
<dbReference type="GO" id="GO:0001708">
    <property type="term" value="P:cell fate specification"/>
    <property type="evidence" value="ECO:0007669"/>
    <property type="project" value="TreeGrafter"/>
</dbReference>
<keyword evidence="1" id="KW-0805">Transcription regulation</keyword>
<gene>
    <name evidence="7" type="ORF">DBV15_12699</name>
</gene>
<accession>A0A4S2KSU2</accession>
<evidence type="ECO:0000313" key="7">
    <source>
        <dbReference type="EMBL" id="TGZ53082.1"/>
    </source>
</evidence>
<dbReference type="GO" id="GO:0000978">
    <property type="term" value="F:RNA polymerase II cis-regulatory region sequence-specific DNA binding"/>
    <property type="evidence" value="ECO:0007669"/>
    <property type="project" value="InterPro"/>
</dbReference>
<dbReference type="GO" id="GO:0000785">
    <property type="term" value="C:chromatin"/>
    <property type="evidence" value="ECO:0007669"/>
    <property type="project" value="TreeGrafter"/>
</dbReference>
<evidence type="ECO:0000259" key="6">
    <source>
        <dbReference type="PROSITE" id="PS50252"/>
    </source>
</evidence>
<evidence type="ECO:0000256" key="5">
    <source>
        <dbReference type="PROSITE-ProRule" id="PRU00201"/>
    </source>
</evidence>
<dbReference type="STRING" id="300112.A0A4S2KSU2"/>
<dbReference type="PRINTS" id="PR00937">
    <property type="entry name" value="TBOX"/>
</dbReference>
<dbReference type="InterPro" id="IPR036960">
    <property type="entry name" value="T-box_sf"/>
</dbReference>
<evidence type="ECO:0000256" key="2">
    <source>
        <dbReference type="ARBA" id="ARBA00023125"/>
    </source>
</evidence>
<name>A0A4S2KSU2_9HYME</name>
<dbReference type="InterPro" id="IPR008967">
    <property type="entry name" value="p53-like_TF_DNA-bd_sf"/>
</dbReference>
<keyword evidence="8" id="KW-1185">Reference proteome</keyword>
<dbReference type="EMBL" id="QBLH01001109">
    <property type="protein sequence ID" value="TGZ53082.1"/>
    <property type="molecule type" value="Genomic_DNA"/>
</dbReference>
<dbReference type="PANTHER" id="PTHR11267:SF204">
    <property type="entry name" value="SPADETAIL"/>
    <property type="match status" value="1"/>
</dbReference>
<keyword evidence="4 5" id="KW-0539">Nucleus</keyword>
<comment type="subcellular location">
    <subcellularLocation>
        <location evidence="5">Nucleus</location>
    </subcellularLocation>
</comment>
<evidence type="ECO:0000256" key="4">
    <source>
        <dbReference type="ARBA" id="ARBA00023242"/>
    </source>
</evidence>
<dbReference type="Gene3D" id="2.60.40.820">
    <property type="entry name" value="Transcription factor, T-box"/>
    <property type="match status" value="1"/>
</dbReference>
<dbReference type="PROSITE" id="PS50252">
    <property type="entry name" value="TBOX_3"/>
    <property type="match status" value="1"/>
</dbReference>
<evidence type="ECO:0000256" key="3">
    <source>
        <dbReference type="ARBA" id="ARBA00023163"/>
    </source>
</evidence>
<sequence>MLKSLVGENRLSQFHSTTARDLDVCSDHFRVCLIPYTDGIGEETSIIGDVSSRSKQCTDTPGTEYATGIATLCAVTDRSTTQIRNDNTKSGRCMFSSVQINVNGLENYYVFMEIAPASDHRHKHCGYQNGGENSNMGGWSFAVPAEPQQPFGYDRIYKYPESPATGSHWMDNPISFNKLKLTNNINDPNNNVVLTSMHKYVPRIWIIRSFDAKNYNELFTQSTALFAFKEMEFIAVTAY</sequence>
<feature type="domain" description="T-box" evidence="6">
    <location>
        <begin position="88"/>
        <end position="239"/>
    </location>
</feature>
<dbReference type="Proteomes" id="UP000310200">
    <property type="component" value="Unassembled WGS sequence"/>
</dbReference>
<comment type="caution">
    <text evidence="7">The sequence shown here is derived from an EMBL/GenBank/DDBJ whole genome shotgun (WGS) entry which is preliminary data.</text>
</comment>